<dbReference type="EMBL" id="FQNC01000049">
    <property type="protein sequence ID" value="SGY82810.1"/>
    <property type="molecule type" value="Genomic_DNA"/>
</dbReference>
<proteinExistence type="predicted"/>
<dbReference type="PANTHER" id="PTHR45786:SF74">
    <property type="entry name" value="ATP-DEPENDENT DNA HELICASE"/>
    <property type="match status" value="1"/>
</dbReference>
<keyword evidence="3" id="KW-1185">Reference proteome</keyword>
<evidence type="ECO:0000313" key="3">
    <source>
        <dbReference type="Proteomes" id="UP000249464"/>
    </source>
</evidence>
<sequence>MTPTQPILILRHVYEPATAVCTHCKARYWECEMSKSTVYFSTWCLQGKVQLPLPPQPTPEYRQLLERSDRSTRLCTLAPPLVVRVFVCLYHRLGALNPAVNQRPAFAQTWLIDPAEATDTRLEPDGADNGRPKQHDISSLHSSAMPLWYPLLTSAGEYGFHFNIPLCGYLAFVVCVKKTKRATTIMKTARKGTKRMVKVNVGVFGSFSHLPFYKGQGEGAEWIHKSRVSRIAPNDSVPKSVIDGDFQADTDRLTYIQLHQECLRLTTPRVIDGLAPDLIGRSVILGSTSKNRPRDITQRYQDAMACVVTRGKPLLLITVTCDPEWPEIIAALGPNYEACNRPDLTARVFEAKPGNKHRAGCFGDERRIIYLMYFVSCC</sequence>
<evidence type="ECO:0000313" key="2">
    <source>
        <dbReference type="EMBL" id="SGY82810.1"/>
    </source>
</evidence>
<dbReference type="Pfam" id="PF14214">
    <property type="entry name" value="Helitron_like_N"/>
    <property type="match status" value="1"/>
</dbReference>
<dbReference type="InterPro" id="IPR025476">
    <property type="entry name" value="Helitron_helicase-like"/>
</dbReference>
<gene>
    <name evidence="2" type="primary">BQ5605_C009g05597</name>
    <name evidence="2" type="ORF">BQ5605_C009G05597</name>
</gene>
<dbReference type="PANTHER" id="PTHR45786">
    <property type="entry name" value="DNA BINDING PROTEIN-LIKE"/>
    <property type="match status" value="1"/>
</dbReference>
<organism evidence="2 3">
    <name type="scientific">Microbotryum silenes-dioicae</name>
    <dbReference type="NCBI Taxonomy" id="796604"/>
    <lineage>
        <taxon>Eukaryota</taxon>
        <taxon>Fungi</taxon>
        <taxon>Dikarya</taxon>
        <taxon>Basidiomycota</taxon>
        <taxon>Pucciniomycotina</taxon>
        <taxon>Microbotryomycetes</taxon>
        <taxon>Microbotryales</taxon>
        <taxon>Microbotryaceae</taxon>
        <taxon>Microbotryum</taxon>
    </lineage>
</organism>
<dbReference type="Proteomes" id="UP000249464">
    <property type="component" value="Unassembled WGS sequence"/>
</dbReference>
<feature type="domain" description="Helitron helicase-like" evidence="1">
    <location>
        <begin position="239"/>
        <end position="352"/>
    </location>
</feature>
<evidence type="ECO:0000259" key="1">
    <source>
        <dbReference type="Pfam" id="PF14214"/>
    </source>
</evidence>
<dbReference type="AlphaFoldDB" id="A0A2X0MDD4"/>
<protein>
    <submittedName>
        <fullName evidence="2">BQ5605_C009g05597 protein</fullName>
    </submittedName>
</protein>
<dbReference type="STRING" id="796604.A0A2X0MDD4"/>
<name>A0A2X0MDD4_9BASI</name>
<reference evidence="2 3" key="1">
    <citation type="submission" date="2016-11" db="EMBL/GenBank/DDBJ databases">
        <authorList>
            <person name="Jaros S."/>
            <person name="Januszkiewicz K."/>
            <person name="Wedrychowicz H."/>
        </authorList>
    </citation>
    <scope>NUCLEOTIDE SEQUENCE [LARGE SCALE GENOMIC DNA]</scope>
</reference>
<accession>A0A2X0MDD4</accession>